<evidence type="ECO:0000259" key="7">
    <source>
        <dbReference type="PROSITE" id="PS50885"/>
    </source>
</evidence>
<keyword evidence="4" id="KW-0472">Membrane</keyword>
<evidence type="ECO:0000256" key="3">
    <source>
        <dbReference type="SAM" id="MobiDB-lite"/>
    </source>
</evidence>
<proteinExistence type="inferred from homology"/>
<dbReference type="CDD" id="cd06225">
    <property type="entry name" value="HAMP"/>
    <property type="match status" value="1"/>
</dbReference>
<dbReference type="SUPFAM" id="SSF58104">
    <property type="entry name" value="Methyl-accepting chemotaxis protein (MCP) signaling domain"/>
    <property type="match status" value="1"/>
</dbReference>
<dbReference type="InterPro" id="IPR004090">
    <property type="entry name" value="Chemotax_Me-accpt_rcpt"/>
</dbReference>
<dbReference type="SMART" id="SM00091">
    <property type="entry name" value="PAS"/>
    <property type="match status" value="1"/>
</dbReference>
<organism evidence="8 9">
    <name type="scientific">Martelella alba</name>
    <dbReference type="NCBI Taxonomy" id="2590451"/>
    <lineage>
        <taxon>Bacteria</taxon>
        <taxon>Pseudomonadati</taxon>
        <taxon>Pseudomonadota</taxon>
        <taxon>Alphaproteobacteria</taxon>
        <taxon>Hyphomicrobiales</taxon>
        <taxon>Aurantimonadaceae</taxon>
        <taxon>Martelella</taxon>
    </lineage>
</organism>
<dbReference type="PROSITE" id="PS50111">
    <property type="entry name" value="CHEMOTAXIS_TRANSDUC_2"/>
    <property type="match status" value="1"/>
</dbReference>
<dbReference type="SMART" id="SM00304">
    <property type="entry name" value="HAMP"/>
    <property type="match status" value="2"/>
</dbReference>
<dbReference type="InterPro" id="IPR013655">
    <property type="entry name" value="PAS_fold_3"/>
</dbReference>
<dbReference type="Pfam" id="PF08447">
    <property type="entry name" value="PAS_3"/>
    <property type="match status" value="1"/>
</dbReference>
<feature type="region of interest" description="Disordered" evidence="3">
    <location>
        <begin position="283"/>
        <end position="304"/>
    </location>
</feature>
<feature type="transmembrane region" description="Helical" evidence="4">
    <location>
        <begin position="193"/>
        <end position="212"/>
    </location>
</feature>
<dbReference type="InterPro" id="IPR000014">
    <property type="entry name" value="PAS"/>
</dbReference>
<evidence type="ECO:0000256" key="1">
    <source>
        <dbReference type="ARBA" id="ARBA00029447"/>
    </source>
</evidence>
<dbReference type="CDD" id="cd11386">
    <property type="entry name" value="MCP_signal"/>
    <property type="match status" value="1"/>
</dbReference>
<dbReference type="PANTHER" id="PTHR43531:SF7">
    <property type="entry name" value="AEROTAXIS RECEPTOR"/>
    <property type="match status" value="1"/>
</dbReference>
<sequence>MRSNLPVTQNEYILPDDATLMSLTDPQSHITYANAAFIQASGYSAEEMLGQPHNIVRHPDMPAEAFADLWKTIQSGRSWTALVKNRRKNGDHYWVRANVTPVVRNGHLTGYLSVRTKPTRDDVAKAERFYRDVKAGNARGVVFHQGLVVRRGLARWMSWRQIMPVRWRIRCGMAAVVLLSLLCAYIVGVPDKSMALIAAPVVMTTLLATLWTEAMVSRPLERVLRQALDVAAGRFDSGVSLNRVDEIGMILRSLNQSGLNLRSLTDDVSEQIAGLHRAGDEIARGNGDLSSRSEDAASSLTQTAASMEQMTATVKNNADTAHNASQQAKSASEAARLGGEVVGQVVTTMADIAGSSKKISEIISVIDSIAFQTNILALNAAVEAARAGESGRGFAVVAGEVRSLAQRCANAAKEIKTLIDDSVEKVTTGSDLVNNAGNVMNDIVAQVTRVHEMIDEISLSTAEQSVGIDQVNIAVARLDEAMQQNALLVGETASVTDGLRERTRRLINAVMVFNHHRIEPQETLNASLERRPSA</sequence>
<keyword evidence="4" id="KW-0812">Transmembrane</keyword>
<keyword evidence="2" id="KW-0807">Transducer</keyword>
<dbReference type="Proteomes" id="UP000305202">
    <property type="component" value="Unassembled WGS sequence"/>
</dbReference>
<comment type="caution">
    <text evidence="8">The sequence shown here is derived from an EMBL/GenBank/DDBJ whole genome shotgun (WGS) entry which is preliminary data.</text>
</comment>
<keyword evidence="4" id="KW-1133">Transmembrane helix</keyword>
<feature type="domain" description="HAMP" evidence="7">
    <location>
        <begin position="214"/>
        <end position="266"/>
    </location>
</feature>
<evidence type="ECO:0000259" key="6">
    <source>
        <dbReference type="PROSITE" id="PS50112"/>
    </source>
</evidence>
<dbReference type="PROSITE" id="PS50112">
    <property type="entry name" value="PAS"/>
    <property type="match status" value="1"/>
</dbReference>
<gene>
    <name evidence="8" type="ORF">FCN80_04825</name>
</gene>
<accession>A0ABY2SQV8</accession>
<dbReference type="NCBIfam" id="TIGR00229">
    <property type="entry name" value="sensory_box"/>
    <property type="match status" value="1"/>
</dbReference>
<evidence type="ECO:0000313" key="9">
    <source>
        <dbReference type="Proteomes" id="UP000305202"/>
    </source>
</evidence>
<evidence type="ECO:0000256" key="2">
    <source>
        <dbReference type="PROSITE-ProRule" id="PRU00284"/>
    </source>
</evidence>
<dbReference type="Pfam" id="PF00672">
    <property type="entry name" value="HAMP"/>
    <property type="match status" value="1"/>
</dbReference>
<protein>
    <submittedName>
        <fullName evidence="8">PAS domain S-box protein</fullName>
    </submittedName>
</protein>
<feature type="transmembrane region" description="Helical" evidence="4">
    <location>
        <begin position="167"/>
        <end position="187"/>
    </location>
</feature>
<dbReference type="PANTHER" id="PTHR43531">
    <property type="entry name" value="PROTEIN ICFG"/>
    <property type="match status" value="1"/>
</dbReference>
<dbReference type="PROSITE" id="PS50885">
    <property type="entry name" value="HAMP"/>
    <property type="match status" value="1"/>
</dbReference>
<keyword evidence="9" id="KW-1185">Reference proteome</keyword>
<dbReference type="Gene3D" id="1.10.287.950">
    <property type="entry name" value="Methyl-accepting chemotaxis protein"/>
    <property type="match status" value="1"/>
</dbReference>
<dbReference type="InterPro" id="IPR035965">
    <property type="entry name" value="PAS-like_dom_sf"/>
</dbReference>
<dbReference type="PRINTS" id="PR00260">
    <property type="entry name" value="CHEMTRNSDUCR"/>
</dbReference>
<dbReference type="RefSeq" id="WP_136988766.1">
    <property type="nucleotide sequence ID" value="NZ_SZPQ01000003.1"/>
</dbReference>
<reference evidence="8 9" key="1">
    <citation type="submission" date="2019-04" db="EMBL/GenBank/DDBJ databases">
        <authorList>
            <person name="Li M."/>
            <person name="Gao C."/>
        </authorList>
    </citation>
    <scope>NUCLEOTIDE SEQUENCE [LARGE SCALE GENOMIC DNA]</scope>
    <source>
        <strain evidence="8 9">BGMRC 2031</strain>
    </source>
</reference>
<dbReference type="InterPro" id="IPR003660">
    <property type="entry name" value="HAMP_dom"/>
</dbReference>
<dbReference type="Pfam" id="PF00015">
    <property type="entry name" value="MCPsignal"/>
    <property type="match status" value="1"/>
</dbReference>
<evidence type="ECO:0000313" key="8">
    <source>
        <dbReference type="EMBL" id="TKI07770.1"/>
    </source>
</evidence>
<feature type="domain" description="PAS" evidence="6">
    <location>
        <begin position="23"/>
        <end position="76"/>
    </location>
</feature>
<evidence type="ECO:0000256" key="4">
    <source>
        <dbReference type="SAM" id="Phobius"/>
    </source>
</evidence>
<dbReference type="EMBL" id="SZPQ01000003">
    <property type="protein sequence ID" value="TKI07770.1"/>
    <property type="molecule type" value="Genomic_DNA"/>
</dbReference>
<comment type="similarity">
    <text evidence="1">Belongs to the methyl-accepting chemotaxis (MCP) protein family.</text>
</comment>
<dbReference type="CDD" id="cd00130">
    <property type="entry name" value="PAS"/>
    <property type="match status" value="1"/>
</dbReference>
<evidence type="ECO:0000259" key="5">
    <source>
        <dbReference type="PROSITE" id="PS50111"/>
    </source>
</evidence>
<feature type="domain" description="Methyl-accepting transducer" evidence="5">
    <location>
        <begin position="271"/>
        <end position="500"/>
    </location>
</feature>
<dbReference type="InterPro" id="IPR051310">
    <property type="entry name" value="MCP_chemotaxis"/>
</dbReference>
<name>A0ABY2SQV8_9HYPH</name>
<dbReference type="Gene3D" id="3.30.450.20">
    <property type="entry name" value="PAS domain"/>
    <property type="match status" value="1"/>
</dbReference>
<dbReference type="SMART" id="SM00283">
    <property type="entry name" value="MA"/>
    <property type="match status" value="1"/>
</dbReference>
<dbReference type="SUPFAM" id="SSF55785">
    <property type="entry name" value="PYP-like sensor domain (PAS domain)"/>
    <property type="match status" value="1"/>
</dbReference>
<dbReference type="InterPro" id="IPR004089">
    <property type="entry name" value="MCPsignal_dom"/>
</dbReference>